<dbReference type="EMBL" id="JAVDUU010000004">
    <property type="protein sequence ID" value="MDR6944852.1"/>
    <property type="molecule type" value="Genomic_DNA"/>
</dbReference>
<dbReference type="RefSeq" id="WP_310101766.1">
    <property type="nucleotide sequence ID" value="NZ_JAVDUU010000004.1"/>
</dbReference>
<proteinExistence type="predicted"/>
<sequence length="389" mass="44266">MMFLLKSKRSRSLLFVLLFLIPGVKTYAKVGQVNNPDSLLQKAYILNIMHKVADWQLNEWNTNGFKHPKVDWTNAACYTGIYALGSIKNNEKYLTALVNIGNDLNWNTGRDRFMADDYCIGQTYALLYTRYKDKKMIAPFILLADSIVNKPHDESLEWKNKIASREWAWCDALFMGPTALSYLSSATGNRQYLNIATKLWWRTTDYLYDPAEHLYFRDGSYLDKKEKNGKKVFWARGNGWVLAGLVRVMENMPANDPEKARFEKLYRDMAAKIASLQQPDGSWHASLLDPESYPVKETSGTGFYCYALLWGLNHGMLDSKTYWPVVKKAWAALASSVQPDGMLGYVQRIGASPDAVTENSTEVYGVGAFLLTGTQLYQYLNKHPEAGKN</sequence>
<name>A0ABU1THK5_9SPHI</name>
<evidence type="ECO:0000313" key="2">
    <source>
        <dbReference type="EMBL" id="MDR6944852.1"/>
    </source>
</evidence>
<dbReference type="GO" id="GO:0016787">
    <property type="term" value="F:hydrolase activity"/>
    <property type="evidence" value="ECO:0007669"/>
    <property type="project" value="UniProtKB-KW"/>
</dbReference>
<dbReference type="InterPro" id="IPR052043">
    <property type="entry name" value="PolySaccharide_Degr_Enz"/>
</dbReference>
<accession>A0ABU1THK5</accession>
<evidence type="ECO:0000313" key="3">
    <source>
        <dbReference type="Proteomes" id="UP001247620"/>
    </source>
</evidence>
<organism evidence="2 3">
    <name type="scientific">Mucilaginibacter pocheonensis</name>
    <dbReference type="NCBI Taxonomy" id="398050"/>
    <lineage>
        <taxon>Bacteria</taxon>
        <taxon>Pseudomonadati</taxon>
        <taxon>Bacteroidota</taxon>
        <taxon>Sphingobacteriia</taxon>
        <taxon>Sphingobacteriales</taxon>
        <taxon>Sphingobacteriaceae</taxon>
        <taxon>Mucilaginibacter</taxon>
    </lineage>
</organism>
<reference evidence="2 3" key="1">
    <citation type="submission" date="2023-07" db="EMBL/GenBank/DDBJ databases">
        <title>Sorghum-associated microbial communities from plants grown in Nebraska, USA.</title>
        <authorList>
            <person name="Schachtman D."/>
        </authorList>
    </citation>
    <scope>NUCLEOTIDE SEQUENCE [LARGE SCALE GENOMIC DNA]</scope>
    <source>
        <strain evidence="2 3">3262</strain>
    </source>
</reference>
<keyword evidence="1 2" id="KW-0378">Hydrolase</keyword>
<dbReference type="Proteomes" id="UP001247620">
    <property type="component" value="Unassembled WGS sequence"/>
</dbReference>
<keyword evidence="3" id="KW-1185">Reference proteome</keyword>
<dbReference type="Gene3D" id="1.50.10.10">
    <property type="match status" value="1"/>
</dbReference>
<gene>
    <name evidence="2" type="ORF">J2W55_004712</name>
</gene>
<dbReference type="InterPro" id="IPR010905">
    <property type="entry name" value="Glyco_hydro_88"/>
</dbReference>
<dbReference type="SUPFAM" id="SSF48208">
    <property type="entry name" value="Six-hairpin glycosidases"/>
    <property type="match status" value="1"/>
</dbReference>
<evidence type="ECO:0000256" key="1">
    <source>
        <dbReference type="ARBA" id="ARBA00022801"/>
    </source>
</evidence>
<dbReference type="Pfam" id="PF07470">
    <property type="entry name" value="Glyco_hydro_88"/>
    <property type="match status" value="1"/>
</dbReference>
<comment type="caution">
    <text evidence="2">The sequence shown here is derived from an EMBL/GenBank/DDBJ whole genome shotgun (WGS) entry which is preliminary data.</text>
</comment>
<protein>
    <submittedName>
        <fullName evidence="2">Rhamnogalacturonyl hydrolase YesR</fullName>
    </submittedName>
</protein>
<dbReference type="InterPro" id="IPR008928">
    <property type="entry name" value="6-hairpin_glycosidase_sf"/>
</dbReference>
<dbReference type="InterPro" id="IPR012341">
    <property type="entry name" value="6hp_glycosidase-like_sf"/>
</dbReference>
<dbReference type="PANTHER" id="PTHR33886">
    <property type="entry name" value="UNSATURATED RHAMNOGALACTURONAN HYDROLASE (EUROFUNG)"/>
    <property type="match status" value="1"/>
</dbReference>
<dbReference type="PANTHER" id="PTHR33886:SF8">
    <property type="entry name" value="UNSATURATED RHAMNOGALACTURONAN HYDROLASE (EUROFUNG)"/>
    <property type="match status" value="1"/>
</dbReference>